<feature type="region of interest" description="Disordered" evidence="5">
    <location>
        <begin position="244"/>
        <end position="271"/>
    </location>
</feature>
<dbReference type="AlphaFoldDB" id="A0A4D4L0E8"/>
<dbReference type="Pfam" id="PF00330">
    <property type="entry name" value="Aconitase"/>
    <property type="match status" value="2"/>
</dbReference>
<comment type="similarity">
    <text evidence="1">Belongs to the UPF0312 family.</text>
</comment>
<keyword evidence="4" id="KW-0411">Iron-sulfur</keyword>
<accession>A0A4D4L0E8</accession>
<dbReference type="GO" id="GO:0003994">
    <property type="term" value="F:aconitate hydratase activity"/>
    <property type="evidence" value="ECO:0007669"/>
    <property type="project" value="TreeGrafter"/>
</dbReference>
<feature type="domain" description="Lipid/polyisoprenoid-binding YceI-like" evidence="6">
    <location>
        <begin position="489"/>
        <end position="665"/>
    </location>
</feature>
<dbReference type="Pfam" id="PF04264">
    <property type="entry name" value="YceI"/>
    <property type="match status" value="1"/>
</dbReference>
<dbReference type="PANTHER" id="PTHR43160">
    <property type="entry name" value="ACONITATE HYDRATASE B"/>
    <property type="match status" value="1"/>
</dbReference>
<dbReference type="GO" id="GO:0006099">
    <property type="term" value="P:tricarboxylic acid cycle"/>
    <property type="evidence" value="ECO:0007669"/>
    <property type="project" value="TreeGrafter"/>
</dbReference>
<dbReference type="PANTHER" id="PTHR43160:SF3">
    <property type="entry name" value="ACONITATE HYDRATASE, MITOCHONDRIAL"/>
    <property type="match status" value="1"/>
</dbReference>
<keyword evidence="3" id="KW-0408">Iron</keyword>
<dbReference type="InterPro" id="IPR015928">
    <property type="entry name" value="Aconitase/3IPM_dehydase_swvl"/>
</dbReference>
<dbReference type="SMART" id="SM00867">
    <property type="entry name" value="YceI"/>
    <property type="match status" value="1"/>
</dbReference>
<gene>
    <name evidence="7" type="ORF">SVIO_021420</name>
</gene>
<keyword evidence="2" id="KW-0479">Metal-binding</keyword>
<dbReference type="InterPro" id="IPR036761">
    <property type="entry name" value="TTHA0802/YceI-like_sf"/>
</dbReference>
<evidence type="ECO:0000313" key="8">
    <source>
        <dbReference type="Proteomes" id="UP000301309"/>
    </source>
</evidence>
<comment type="caution">
    <text evidence="7">The sequence shown here is derived from an EMBL/GenBank/DDBJ whole genome shotgun (WGS) entry which is preliminary data.</text>
</comment>
<dbReference type="InterPro" id="IPR000573">
    <property type="entry name" value="AconitaseA/IPMdHydase_ssu_swvl"/>
</dbReference>
<evidence type="ECO:0000313" key="7">
    <source>
        <dbReference type="EMBL" id="GDY51519.1"/>
    </source>
</evidence>
<dbReference type="GO" id="GO:0005829">
    <property type="term" value="C:cytosol"/>
    <property type="evidence" value="ECO:0007669"/>
    <property type="project" value="TreeGrafter"/>
</dbReference>
<reference evidence="7 8" key="1">
    <citation type="journal article" date="2020" name="Int. J. Syst. Evol. Microbiol.">
        <title>Reclassification of Streptomyces castelarensis and Streptomyces sporoclivatus as later heterotypic synonyms of Streptomyces antimycoticus.</title>
        <authorList>
            <person name="Komaki H."/>
            <person name="Tamura T."/>
        </authorList>
    </citation>
    <scope>NUCLEOTIDE SEQUENCE [LARGE SCALE GENOMIC DNA]</scope>
    <source>
        <strain evidence="7 8">NBRC 13459</strain>
    </source>
</reference>
<dbReference type="Pfam" id="PF00694">
    <property type="entry name" value="Aconitase_C"/>
    <property type="match status" value="1"/>
</dbReference>
<evidence type="ECO:0000256" key="2">
    <source>
        <dbReference type="ARBA" id="ARBA00022723"/>
    </source>
</evidence>
<dbReference type="InterPro" id="IPR001030">
    <property type="entry name" value="Acoase/IPM_deHydtase_lsu_aba"/>
</dbReference>
<dbReference type="GO" id="GO:0051539">
    <property type="term" value="F:4 iron, 4 sulfur cluster binding"/>
    <property type="evidence" value="ECO:0007669"/>
    <property type="project" value="TreeGrafter"/>
</dbReference>
<dbReference type="PRINTS" id="PR00415">
    <property type="entry name" value="ACONITASE"/>
</dbReference>
<evidence type="ECO:0000256" key="4">
    <source>
        <dbReference type="ARBA" id="ARBA00023014"/>
    </source>
</evidence>
<feature type="compositionally biased region" description="Pro residues" evidence="5">
    <location>
        <begin position="250"/>
        <end position="259"/>
    </location>
</feature>
<dbReference type="Gene3D" id="3.30.499.10">
    <property type="entry name" value="Aconitase, domain 3"/>
    <property type="match status" value="2"/>
</dbReference>
<dbReference type="Gene3D" id="3.20.19.10">
    <property type="entry name" value="Aconitase, domain 4"/>
    <property type="match status" value="1"/>
</dbReference>
<dbReference type="SUPFAM" id="SSF52016">
    <property type="entry name" value="LeuD/IlvD-like"/>
    <property type="match status" value="1"/>
</dbReference>
<sequence>MILELLRRHGVQGGVHRVLEYHGPGLASLTAMDRHVIANMGAELGATTTVFPSDGAVRGFLDGVGRGDDFVEITAEEDASYDLDEEIDLSSLEPLIARPTSPGNVVPVREAAGEPVAQAVIGSSANPGFRDFAVPAAMVAGRQVPAGVSFDINPTSREILQDLTRCGATFDLIAAGARIHQSGCLGCIGMGQAPASGSNSLRTFPRNFPGRSGTADDAVWLCSPETATASALTGAIADPRDWADRVSAAPPTPEAPDPPSHNDAMLEPPLPPDEAARVQLVRGPNISALPKLDPLPDSIHGPVLLKAGDDVSTDEISPAGADALPYRSNIPKLAGFTLTRLDPDYPRRAEAAREDTGHLIVAGANYGQGSSREHAAIAPRYLGLRAVIAKSYARIHWQNLVNFGVLPLEFEDPADYDRIGPDDRLHVPGLRDALAPGGEPTLRVRNATRDEEYTVRHRLSPGSGKRCSRAVSSRLSHTEVSAMTLSDGTYRIGPPDARLLIKTSRTGLGRRAGHDLTLEATRWSGDLAVAVGAPERSSVSVTIETDSLDVREGTGGLKPLTDGDRADIKRTLEGKGQLHTAEHPTITFHSTHITGTPESFEVTGDLTIKGRTHPVTVHGSADPDGTLRGSASFPQSTWGIKPYTAFLGALKLADEVRVEFVCPGVAGR</sequence>
<protein>
    <recommendedName>
        <fullName evidence="6">Lipid/polyisoprenoid-binding YceI-like domain-containing protein</fullName>
    </recommendedName>
</protein>
<evidence type="ECO:0000256" key="1">
    <source>
        <dbReference type="ARBA" id="ARBA00008812"/>
    </source>
</evidence>
<evidence type="ECO:0000256" key="5">
    <source>
        <dbReference type="SAM" id="MobiDB-lite"/>
    </source>
</evidence>
<dbReference type="InterPro" id="IPR036008">
    <property type="entry name" value="Aconitase_4Fe-4S_dom"/>
</dbReference>
<evidence type="ECO:0000256" key="3">
    <source>
        <dbReference type="ARBA" id="ARBA00023004"/>
    </source>
</evidence>
<dbReference type="SUPFAM" id="SSF101874">
    <property type="entry name" value="YceI-like"/>
    <property type="match status" value="1"/>
</dbReference>
<dbReference type="InterPro" id="IPR050926">
    <property type="entry name" value="Aconitase/IPM_isomerase"/>
</dbReference>
<dbReference type="InterPro" id="IPR015931">
    <property type="entry name" value="Acnase/IPM_dHydase_lsu_aba_1/3"/>
</dbReference>
<organism evidence="7 8">
    <name type="scientific">Streptomyces violaceusniger</name>
    <dbReference type="NCBI Taxonomy" id="68280"/>
    <lineage>
        <taxon>Bacteria</taxon>
        <taxon>Bacillati</taxon>
        <taxon>Actinomycetota</taxon>
        <taxon>Actinomycetes</taxon>
        <taxon>Kitasatosporales</taxon>
        <taxon>Streptomycetaceae</taxon>
        <taxon>Streptomyces</taxon>
        <taxon>Streptomyces violaceusniger group</taxon>
    </lineage>
</organism>
<name>A0A4D4L0E8_STRVO</name>
<dbReference type="SUPFAM" id="SSF53732">
    <property type="entry name" value="Aconitase iron-sulfur domain"/>
    <property type="match status" value="1"/>
</dbReference>
<dbReference type="Gene3D" id="2.40.128.110">
    <property type="entry name" value="Lipid/polyisoprenoid-binding, YceI-like"/>
    <property type="match status" value="1"/>
</dbReference>
<dbReference type="EMBL" id="BJHW01000001">
    <property type="protein sequence ID" value="GDY51519.1"/>
    <property type="molecule type" value="Genomic_DNA"/>
</dbReference>
<dbReference type="Proteomes" id="UP000301309">
    <property type="component" value="Unassembled WGS sequence"/>
</dbReference>
<keyword evidence="8" id="KW-1185">Reference proteome</keyword>
<dbReference type="GO" id="GO:0046872">
    <property type="term" value="F:metal ion binding"/>
    <property type="evidence" value="ECO:0007669"/>
    <property type="project" value="UniProtKB-KW"/>
</dbReference>
<evidence type="ECO:0000259" key="6">
    <source>
        <dbReference type="SMART" id="SM00867"/>
    </source>
</evidence>
<proteinExistence type="inferred from homology"/>
<dbReference type="InterPro" id="IPR007372">
    <property type="entry name" value="Lipid/polyisoprenoid-bd_YceI"/>
</dbReference>